<dbReference type="SUPFAM" id="SSF53850">
    <property type="entry name" value="Periplasmic binding protein-like II"/>
    <property type="match status" value="1"/>
</dbReference>
<organism evidence="1 2">
    <name type="scientific">Segatella bryantii</name>
    <name type="common">Prevotella bryantii</name>
    <dbReference type="NCBI Taxonomy" id="77095"/>
    <lineage>
        <taxon>Bacteria</taxon>
        <taxon>Pseudomonadati</taxon>
        <taxon>Bacteroidota</taxon>
        <taxon>Bacteroidia</taxon>
        <taxon>Bacteroidales</taxon>
        <taxon>Prevotellaceae</taxon>
        <taxon>Segatella</taxon>
    </lineage>
</organism>
<evidence type="ECO:0000313" key="1">
    <source>
        <dbReference type="EMBL" id="OYP53074.1"/>
    </source>
</evidence>
<reference evidence="1 2" key="1">
    <citation type="submission" date="2017-08" db="EMBL/GenBank/DDBJ databases">
        <title>Comparative genomics of non-oral Prevotella species.</title>
        <authorList>
            <person name="Accetto T."/>
            <person name="Nograsek B."/>
            <person name="Avgustin G."/>
        </authorList>
    </citation>
    <scope>NUCLEOTIDE SEQUENCE [LARGE SCALE GENOMIC DNA]</scope>
    <source>
        <strain evidence="1 2">TC1-1</strain>
    </source>
</reference>
<protein>
    <submittedName>
        <fullName evidence="1">Uncharacterized protein</fullName>
    </submittedName>
</protein>
<gene>
    <name evidence="1" type="ORF">CIK91_13965</name>
</gene>
<name>A0ABX4EE47_SEGBR</name>
<dbReference type="Proteomes" id="UP000216189">
    <property type="component" value="Unassembled WGS sequence"/>
</dbReference>
<keyword evidence="2" id="KW-1185">Reference proteome</keyword>
<evidence type="ECO:0000313" key="2">
    <source>
        <dbReference type="Proteomes" id="UP000216189"/>
    </source>
</evidence>
<proteinExistence type="predicted"/>
<dbReference type="EMBL" id="NPJF01000073">
    <property type="protein sequence ID" value="OYP53074.1"/>
    <property type="molecule type" value="Genomic_DNA"/>
</dbReference>
<sequence length="299" mass="33042">MNNRHKKERILVMKKGILLAITLLSLVGRSTAQDLKINVSDARFTAPLLEKLIKEYKKVDPDFQAQVLTHDGVESDARVSLDNEASATILGRYIVLPIANSQNVLLENKKVRKGLNGKLTKQIFVLKDYLEALDAEENGEKELPGTVYSLTGSKAITTKAFANALHVSPNKIKGKKIVGREENALTAVQNHNDAVSFNVASLVYDTQSKKPVSGLTVLPIDIDDNGKITEEERSAFGTITQLTEYIDHLSDISVPIGNIYFDTQNPKAAVFANWVSQNGQQLLHEYGYLRANTKLIAQK</sequence>
<accession>A0ABX4EE47</accession>
<comment type="caution">
    <text evidence="1">The sequence shown here is derived from an EMBL/GenBank/DDBJ whole genome shotgun (WGS) entry which is preliminary data.</text>
</comment>